<dbReference type="AlphaFoldDB" id="A0A1C3WU53"/>
<dbReference type="EMBL" id="FMAG01000007">
    <property type="protein sequence ID" value="SCB43567.1"/>
    <property type="molecule type" value="Genomic_DNA"/>
</dbReference>
<sequence>MSGGTAWTLYETRLRRVSAHIHEHLDDDLDMEKLAEIACMSSYHWHRIYRAIYGETAAATVKRLRLHRAAGDLVNTRLSVSDIAKRSGYPNLQSFNRIFRSVYGMPPARYRNEGSHTIFEPSTQGRITVMFDVALRTMSPMSLIGVAHRGYYMQIGQAFETLFGTIFTRGLAGPNMRMIGIYLDDPDVVEADKLRSYACVTAGAGIAVDAPLERRSLDGGEYAVLRHKGPYANMHKAYQWLYAQWLPASGRQLRDTVMFEEYINNPRDVAPTELLTDIYMPLQ</sequence>
<dbReference type="PANTHER" id="PTHR40055:SF1">
    <property type="entry name" value="TRANSCRIPTIONAL REGULATOR YGIV-RELATED"/>
    <property type="match status" value="1"/>
</dbReference>
<organism evidence="5 6">
    <name type="scientific">Rhizobium multihospitium</name>
    <dbReference type="NCBI Taxonomy" id="410764"/>
    <lineage>
        <taxon>Bacteria</taxon>
        <taxon>Pseudomonadati</taxon>
        <taxon>Pseudomonadota</taxon>
        <taxon>Alphaproteobacteria</taxon>
        <taxon>Hyphomicrobiales</taxon>
        <taxon>Rhizobiaceae</taxon>
        <taxon>Rhizobium/Agrobacterium group</taxon>
        <taxon>Rhizobium</taxon>
    </lineage>
</organism>
<dbReference type="RefSeq" id="WP_092716516.1">
    <property type="nucleotide sequence ID" value="NZ_FMAG01000007.1"/>
</dbReference>
<evidence type="ECO:0000256" key="1">
    <source>
        <dbReference type="ARBA" id="ARBA00023015"/>
    </source>
</evidence>
<keyword evidence="1" id="KW-0805">Transcription regulation</keyword>
<feature type="domain" description="HTH araC/xylS-type" evidence="4">
    <location>
        <begin position="15"/>
        <end position="113"/>
    </location>
</feature>
<protein>
    <submittedName>
        <fullName evidence="5">AraC family transcriptional regulator</fullName>
    </submittedName>
</protein>
<dbReference type="InterPro" id="IPR018060">
    <property type="entry name" value="HTH_AraC"/>
</dbReference>
<dbReference type="Gene3D" id="1.10.10.60">
    <property type="entry name" value="Homeodomain-like"/>
    <property type="match status" value="1"/>
</dbReference>
<dbReference type="SMART" id="SM00871">
    <property type="entry name" value="AraC_E_bind"/>
    <property type="match status" value="1"/>
</dbReference>
<evidence type="ECO:0000259" key="4">
    <source>
        <dbReference type="PROSITE" id="PS01124"/>
    </source>
</evidence>
<dbReference type="PANTHER" id="PTHR40055">
    <property type="entry name" value="TRANSCRIPTIONAL REGULATOR YGIV-RELATED"/>
    <property type="match status" value="1"/>
</dbReference>
<dbReference type="InterPro" id="IPR009057">
    <property type="entry name" value="Homeodomain-like_sf"/>
</dbReference>
<dbReference type="GO" id="GO:0043565">
    <property type="term" value="F:sequence-specific DNA binding"/>
    <property type="evidence" value="ECO:0007669"/>
    <property type="project" value="InterPro"/>
</dbReference>
<dbReference type="SMART" id="SM00342">
    <property type="entry name" value="HTH_ARAC"/>
    <property type="match status" value="1"/>
</dbReference>
<dbReference type="SUPFAM" id="SSF46689">
    <property type="entry name" value="Homeodomain-like"/>
    <property type="match status" value="2"/>
</dbReference>
<reference evidence="6" key="1">
    <citation type="submission" date="2016-08" db="EMBL/GenBank/DDBJ databases">
        <authorList>
            <person name="Varghese N."/>
            <person name="Submissions Spin"/>
        </authorList>
    </citation>
    <scope>NUCLEOTIDE SEQUENCE [LARGE SCALE GENOMIC DNA]</scope>
    <source>
        <strain evidence="6">HAMBI 2975</strain>
    </source>
</reference>
<dbReference type="Gene3D" id="3.20.80.10">
    <property type="entry name" value="Regulatory factor, effector binding domain"/>
    <property type="match status" value="1"/>
</dbReference>
<dbReference type="PROSITE" id="PS01124">
    <property type="entry name" value="HTH_ARAC_FAMILY_2"/>
    <property type="match status" value="1"/>
</dbReference>
<accession>A0A1C3WU53</accession>
<dbReference type="InterPro" id="IPR010499">
    <property type="entry name" value="AraC_E-bd"/>
</dbReference>
<dbReference type="Proteomes" id="UP000199101">
    <property type="component" value="Unassembled WGS sequence"/>
</dbReference>
<dbReference type="InterPro" id="IPR011256">
    <property type="entry name" value="Reg_factor_effector_dom_sf"/>
</dbReference>
<dbReference type="InterPro" id="IPR050908">
    <property type="entry name" value="SmbC-like"/>
</dbReference>
<dbReference type="STRING" id="410764.GA0061103_6321"/>
<dbReference type="SUPFAM" id="SSF55136">
    <property type="entry name" value="Probable bacterial effector-binding domain"/>
    <property type="match status" value="1"/>
</dbReference>
<name>A0A1C3WU53_9HYPH</name>
<proteinExistence type="predicted"/>
<evidence type="ECO:0000256" key="2">
    <source>
        <dbReference type="ARBA" id="ARBA00023125"/>
    </source>
</evidence>
<dbReference type="GO" id="GO:0003700">
    <property type="term" value="F:DNA-binding transcription factor activity"/>
    <property type="evidence" value="ECO:0007669"/>
    <property type="project" value="InterPro"/>
</dbReference>
<dbReference type="PRINTS" id="PR00032">
    <property type="entry name" value="HTHARAC"/>
</dbReference>
<evidence type="ECO:0000313" key="6">
    <source>
        <dbReference type="Proteomes" id="UP000199101"/>
    </source>
</evidence>
<keyword evidence="6" id="KW-1185">Reference proteome</keyword>
<keyword evidence="2" id="KW-0238">DNA-binding</keyword>
<dbReference type="InterPro" id="IPR029442">
    <property type="entry name" value="GyrI-like"/>
</dbReference>
<dbReference type="Pfam" id="PF12833">
    <property type="entry name" value="HTH_18"/>
    <property type="match status" value="1"/>
</dbReference>
<evidence type="ECO:0000256" key="3">
    <source>
        <dbReference type="ARBA" id="ARBA00023163"/>
    </source>
</evidence>
<dbReference type="InterPro" id="IPR020449">
    <property type="entry name" value="Tscrpt_reg_AraC-type_HTH"/>
</dbReference>
<evidence type="ECO:0000313" key="5">
    <source>
        <dbReference type="EMBL" id="SCB43567.1"/>
    </source>
</evidence>
<dbReference type="OrthoDB" id="9816011at2"/>
<gene>
    <name evidence="5" type="ORF">GA0061103_6321</name>
</gene>
<dbReference type="Pfam" id="PF06445">
    <property type="entry name" value="GyrI-like"/>
    <property type="match status" value="1"/>
</dbReference>
<keyword evidence="3" id="KW-0804">Transcription</keyword>